<feature type="domain" description="Tf2-1-like SH3-like" evidence="2">
    <location>
        <begin position="124"/>
        <end position="159"/>
    </location>
</feature>
<keyword evidence="3" id="KW-1185">Reference proteome</keyword>
<protein>
    <submittedName>
        <fullName evidence="4">Uncharacterized protein LOC104704406</fullName>
    </submittedName>
</protein>
<dbReference type="InterPro" id="IPR056924">
    <property type="entry name" value="SH3_Tf2-1"/>
</dbReference>
<dbReference type="Proteomes" id="UP000694864">
    <property type="component" value="Chromosome 7"/>
</dbReference>
<dbReference type="Pfam" id="PF17921">
    <property type="entry name" value="Integrase_H2C2"/>
    <property type="match status" value="1"/>
</dbReference>
<feature type="domain" description="Integrase zinc-binding" evidence="1">
    <location>
        <begin position="1"/>
        <end position="33"/>
    </location>
</feature>
<evidence type="ECO:0000313" key="3">
    <source>
        <dbReference type="Proteomes" id="UP000694864"/>
    </source>
</evidence>
<gene>
    <name evidence="4" type="primary">LOC104704406</name>
</gene>
<evidence type="ECO:0000313" key="4">
    <source>
        <dbReference type="RefSeq" id="XP_010418804.1"/>
    </source>
</evidence>
<dbReference type="InterPro" id="IPR041588">
    <property type="entry name" value="Integrase_H2C2"/>
</dbReference>
<dbReference type="PANTHER" id="PTHR45835:SF99">
    <property type="entry name" value="CHROMO DOMAIN-CONTAINING PROTEIN-RELATED"/>
    <property type="match status" value="1"/>
</dbReference>
<dbReference type="Gene3D" id="1.10.340.70">
    <property type="match status" value="1"/>
</dbReference>
<reference evidence="3" key="1">
    <citation type="journal article" date="2014" name="Nat. Commun.">
        <title>The emerging biofuel crop Camelina sativa retains a highly undifferentiated hexaploid genome structure.</title>
        <authorList>
            <person name="Kagale S."/>
            <person name="Koh C."/>
            <person name="Nixon J."/>
            <person name="Bollina V."/>
            <person name="Clarke W.E."/>
            <person name="Tuteja R."/>
            <person name="Spillane C."/>
            <person name="Robinson S.J."/>
            <person name="Links M.G."/>
            <person name="Clarke C."/>
            <person name="Higgins E.E."/>
            <person name="Huebert T."/>
            <person name="Sharpe A.G."/>
            <person name="Parkin I.A."/>
        </authorList>
    </citation>
    <scope>NUCLEOTIDE SEQUENCE [LARGE SCALE GENOMIC DNA]</scope>
    <source>
        <strain evidence="3">cv. DH55</strain>
    </source>
</reference>
<dbReference type="PANTHER" id="PTHR45835">
    <property type="entry name" value="YALI0A06105P"/>
    <property type="match status" value="1"/>
</dbReference>
<organism evidence="3 4">
    <name type="scientific">Camelina sativa</name>
    <name type="common">False flax</name>
    <name type="synonym">Myagrum sativum</name>
    <dbReference type="NCBI Taxonomy" id="90675"/>
    <lineage>
        <taxon>Eukaryota</taxon>
        <taxon>Viridiplantae</taxon>
        <taxon>Streptophyta</taxon>
        <taxon>Embryophyta</taxon>
        <taxon>Tracheophyta</taxon>
        <taxon>Spermatophyta</taxon>
        <taxon>Magnoliopsida</taxon>
        <taxon>eudicotyledons</taxon>
        <taxon>Gunneridae</taxon>
        <taxon>Pentapetalae</taxon>
        <taxon>rosids</taxon>
        <taxon>malvids</taxon>
        <taxon>Brassicales</taxon>
        <taxon>Brassicaceae</taxon>
        <taxon>Camelineae</taxon>
        <taxon>Camelina</taxon>
    </lineage>
</organism>
<name>A0ABM0T0B4_CAMSA</name>
<evidence type="ECO:0000259" key="1">
    <source>
        <dbReference type="Pfam" id="PF17921"/>
    </source>
</evidence>
<evidence type="ECO:0000259" key="2">
    <source>
        <dbReference type="Pfam" id="PF24626"/>
    </source>
</evidence>
<proteinExistence type="predicted"/>
<dbReference type="Pfam" id="PF24626">
    <property type="entry name" value="SH3_Tf2-1"/>
    <property type="match status" value="1"/>
</dbReference>
<sequence>MYRDLKRYYHWVGMKKDVASWVSRCDTCQLVKAEHQVPGRLLQILPIPKWKWDMITMDFVVGLPVSQTMDAIWVIVDRLTKWAVREDDSDPGGLDENVCARLGWSLGRSHEPGRVCLQQQLSSEYWIVERVGPVAYRLELPEVMHAFHNVFHVSMLRKFLHKDDKVWAKIPTDLQPT</sequence>
<dbReference type="RefSeq" id="XP_010418804.1">
    <property type="nucleotide sequence ID" value="XM_010420502.1"/>
</dbReference>
<reference evidence="4" key="2">
    <citation type="submission" date="2025-08" db="UniProtKB">
        <authorList>
            <consortium name="RefSeq"/>
        </authorList>
    </citation>
    <scope>IDENTIFICATION</scope>
    <source>
        <tissue evidence="4">Leaf</tissue>
    </source>
</reference>
<dbReference type="GeneID" id="104704406"/>
<accession>A0ABM0T0B4</accession>